<dbReference type="OrthoDB" id="1878996at2759"/>
<dbReference type="AlphaFoldDB" id="A0A2I0JR60"/>
<comment type="caution">
    <text evidence="1">The sequence shown here is derived from an EMBL/GenBank/DDBJ whole genome shotgun (WGS) entry which is preliminary data.</text>
</comment>
<keyword evidence="2" id="KW-1185">Reference proteome</keyword>
<sequence>MAFSGQGGPDDLRQLLALPHTQIFSLLPPNTKTLILQLKIAQSAKLPPRTRSHPQSAPPRKLRLAMLLLALSPEQELEDLEIFQKNISNPFPDLLSSSSSSEPFLSTGWVCKLLDVYLCCEAEFKVELIMGHDPSLVSKPPLDRLLPAAQNNGGNGEEEEEKDRERFLSGTQKIFSCARIAPTKGSICATVG</sequence>
<dbReference type="STRING" id="22663.A0A2I0JR60"/>
<dbReference type="Pfam" id="PF05633">
    <property type="entry name" value="ROH1-like"/>
    <property type="match status" value="1"/>
</dbReference>
<dbReference type="GeneID" id="116197072"/>
<dbReference type="Proteomes" id="UP000233551">
    <property type="component" value="Unassembled WGS sequence"/>
</dbReference>
<protein>
    <submittedName>
        <fullName evidence="1">Uncharacterized protein</fullName>
    </submittedName>
</protein>
<evidence type="ECO:0000313" key="1">
    <source>
        <dbReference type="EMBL" id="PKI58789.1"/>
    </source>
</evidence>
<name>A0A2I0JR60_PUNGR</name>
<organism evidence="1 2">
    <name type="scientific">Punica granatum</name>
    <name type="common">Pomegranate</name>
    <dbReference type="NCBI Taxonomy" id="22663"/>
    <lineage>
        <taxon>Eukaryota</taxon>
        <taxon>Viridiplantae</taxon>
        <taxon>Streptophyta</taxon>
        <taxon>Embryophyta</taxon>
        <taxon>Tracheophyta</taxon>
        <taxon>Spermatophyta</taxon>
        <taxon>Magnoliopsida</taxon>
        <taxon>eudicotyledons</taxon>
        <taxon>Gunneridae</taxon>
        <taxon>Pentapetalae</taxon>
        <taxon>rosids</taxon>
        <taxon>malvids</taxon>
        <taxon>Myrtales</taxon>
        <taxon>Lythraceae</taxon>
        <taxon>Punica</taxon>
    </lineage>
</organism>
<dbReference type="InterPro" id="IPR008511">
    <property type="entry name" value="ROH1-like"/>
</dbReference>
<reference evidence="1 2" key="1">
    <citation type="submission" date="2017-11" db="EMBL/GenBank/DDBJ databases">
        <title>De-novo sequencing of pomegranate (Punica granatum L.) genome.</title>
        <authorList>
            <person name="Akparov Z."/>
            <person name="Amiraslanov A."/>
            <person name="Hajiyeva S."/>
            <person name="Abbasov M."/>
            <person name="Kaur K."/>
            <person name="Hamwieh A."/>
            <person name="Solovyev V."/>
            <person name="Salamov A."/>
            <person name="Braich B."/>
            <person name="Kosarev P."/>
            <person name="Mahmoud A."/>
            <person name="Hajiyev E."/>
            <person name="Babayeva S."/>
            <person name="Izzatullayeva V."/>
            <person name="Mammadov A."/>
            <person name="Mammadov A."/>
            <person name="Sharifova S."/>
            <person name="Ojaghi J."/>
            <person name="Eynullazada K."/>
            <person name="Bayramov B."/>
            <person name="Abdulazimova A."/>
            <person name="Shahmuradov I."/>
        </authorList>
    </citation>
    <scope>NUCLEOTIDE SEQUENCE [LARGE SCALE GENOMIC DNA]</scope>
    <source>
        <strain evidence="2">cv. AG2017</strain>
        <tissue evidence="1">Leaf</tissue>
    </source>
</reference>
<proteinExistence type="predicted"/>
<accession>A0A2I0JR60</accession>
<dbReference type="EMBL" id="PGOL01001340">
    <property type="protein sequence ID" value="PKI58789.1"/>
    <property type="molecule type" value="Genomic_DNA"/>
</dbReference>
<evidence type="ECO:0000313" key="2">
    <source>
        <dbReference type="Proteomes" id="UP000233551"/>
    </source>
</evidence>
<gene>
    <name evidence="1" type="ORF">CRG98_020779</name>
</gene>